<dbReference type="InterPro" id="IPR050154">
    <property type="entry name" value="UbiB_kinase"/>
</dbReference>
<dbReference type="Gene3D" id="1.10.510.10">
    <property type="entry name" value="Transferase(Phosphotransferase) domain 1"/>
    <property type="match status" value="1"/>
</dbReference>
<dbReference type="EMBL" id="CP002542">
    <property type="protein sequence ID" value="AEA42217.1"/>
    <property type="molecule type" value="Genomic_DNA"/>
</dbReference>
<keyword evidence="2" id="KW-0812">Transmembrane</keyword>
<keyword evidence="5" id="KW-1185">Reference proteome</keyword>
<keyword evidence="2" id="KW-1133">Transmembrane helix</keyword>
<dbReference type="PANTHER" id="PTHR10566">
    <property type="entry name" value="CHAPERONE-ACTIVITY OF BC1 COMPLEX CABC1 -RELATED"/>
    <property type="match status" value="1"/>
</dbReference>
<organism evidence="4 5">
    <name type="scientific">Fluviicola taffensis (strain DSM 16823 / NCIMB 13979 / RW262)</name>
    <dbReference type="NCBI Taxonomy" id="755732"/>
    <lineage>
        <taxon>Bacteria</taxon>
        <taxon>Pseudomonadati</taxon>
        <taxon>Bacteroidota</taxon>
        <taxon>Flavobacteriia</taxon>
        <taxon>Flavobacteriales</taxon>
        <taxon>Crocinitomicaceae</taxon>
        <taxon>Fluviicola</taxon>
    </lineage>
</organism>
<reference evidence="4 5" key="1">
    <citation type="journal article" date="2011" name="Stand. Genomic Sci.">
        <title>Complete genome sequence of the gliding freshwater bacterium Fluviicola taffensis type strain (RW262).</title>
        <authorList>
            <person name="Woyke T."/>
            <person name="Chertkov O."/>
            <person name="Lapidus A."/>
            <person name="Nolan M."/>
            <person name="Lucas S."/>
            <person name="Del Rio T.G."/>
            <person name="Tice H."/>
            <person name="Cheng J.F."/>
            <person name="Tapia R."/>
            <person name="Han C."/>
            <person name="Goodwin L."/>
            <person name="Pitluck S."/>
            <person name="Liolios K."/>
            <person name="Pagani I."/>
            <person name="Ivanova N."/>
            <person name="Huntemann M."/>
            <person name="Mavromatis K."/>
            <person name="Mikhailova N."/>
            <person name="Pati A."/>
            <person name="Chen A."/>
            <person name="Palaniappan K."/>
            <person name="Land M."/>
            <person name="Hauser L."/>
            <person name="Brambilla E.M."/>
            <person name="Rohde M."/>
            <person name="Mwirichia R."/>
            <person name="Sikorski J."/>
            <person name="Tindall B.J."/>
            <person name="Goker M."/>
            <person name="Bristow J."/>
            <person name="Eisen J.A."/>
            <person name="Markowitz V."/>
            <person name="Hugenholtz P."/>
            <person name="Klenk H.P."/>
            <person name="Kyrpides N.C."/>
        </authorList>
    </citation>
    <scope>NUCLEOTIDE SEQUENCE [LARGE SCALE GENOMIC DNA]</scope>
    <source>
        <strain evidence="5">DSM 16823 / RW262 / RW262</strain>
    </source>
</reference>
<dbReference type="InterPro" id="IPR011009">
    <property type="entry name" value="Kinase-like_dom_sf"/>
</dbReference>
<dbReference type="Pfam" id="PF03109">
    <property type="entry name" value="ABC1"/>
    <property type="match status" value="1"/>
</dbReference>
<dbReference type="PROSITE" id="PS50011">
    <property type="entry name" value="PROTEIN_KINASE_DOM"/>
    <property type="match status" value="1"/>
</dbReference>
<feature type="transmembrane region" description="Helical" evidence="2">
    <location>
        <begin position="540"/>
        <end position="558"/>
    </location>
</feature>
<sequence>MWIFRFSSNLKNFFRLLSIIRIILGHYISNWLTTGPLRFIFDPRGKNRKTRSERLRLIIEDLGPTFIKFGQIVADRPDIASEGLRTELKKLQSSARPMPDDIAIQIIENEIGASIDTVFSEFNEKHIASASIGQVYTATLITGEKVVLKVQRPNIRNKIRLDIKLLQIFARKIQAQYPEISNFNLITFIEDFGEIMLKELDFMNELSNMMRFTNMFKDDDRVYVPKVYSKYSTSKLLIMEYIVGEAPDNLANLVTKGYDPKIIAENGVNIILTMILKHGFFHADPHAGNMFIRGNNQLVLIDFGMCASLKPKQIDGLIDFLIGFSDKNPHKIAKALLKLTEVENLRELESLEFEIRELNQKYAFYTYDDVDISGLFTDTFKLLMKYGISIPSSLYMLLKTLVTIQKVAESLQVKLDLIGMVKPYAKDKIKERFGWKSIKSKLVSSAEDYLYLVESLPKDIKTIVTNFKEGGLQHNIKLGETGNTIGNTEIRRHIYRFGSIMLLGMLLICATLLKIFNVKTVIYKNGKPIMQEAFGNFPDVFFVTTVVISVFVVLRLMFRAK</sequence>
<comment type="similarity">
    <text evidence="1">Belongs to the protein kinase superfamily. ADCK protein kinase family.</text>
</comment>
<reference evidence="5" key="2">
    <citation type="submission" date="2011-02" db="EMBL/GenBank/DDBJ databases">
        <title>The complete genome of Fluviicola taffensis DSM 16823.</title>
        <authorList>
            <consortium name="US DOE Joint Genome Institute (JGI-PGF)"/>
            <person name="Lucas S."/>
            <person name="Copeland A."/>
            <person name="Lapidus A."/>
            <person name="Bruce D."/>
            <person name="Goodwin L."/>
            <person name="Pitluck S."/>
            <person name="Kyrpides N."/>
            <person name="Mavromatis K."/>
            <person name="Ivanova N."/>
            <person name="Mikhailova N."/>
            <person name="Pagani I."/>
            <person name="Chertkov O."/>
            <person name="Detter J.C."/>
            <person name="Han C."/>
            <person name="Tapia R."/>
            <person name="Land M."/>
            <person name="Hauser L."/>
            <person name="Markowitz V."/>
            <person name="Cheng J.-F."/>
            <person name="Hugenholtz P."/>
            <person name="Woyke T."/>
            <person name="Wu D."/>
            <person name="Tindall B."/>
            <person name="Pomrenke H.G."/>
            <person name="Brambilla E."/>
            <person name="Klenk H.-P."/>
            <person name="Eisen J.A."/>
        </authorList>
    </citation>
    <scope>NUCLEOTIDE SEQUENCE [LARGE SCALE GENOMIC DNA]</scope>
    <source>
        <strain evidence="5">DSM 16823 / RW262 / RW262</strain>
    </source>
</reference>
<dbReference type="eggNOG" id="COG0661">
    <property type="taxonomic scope" value="Bacteria"/>
</dbReference>
<dbReference type="HOGENOM" id="CLU_006533_0_3_10"/>
<dbReference type="GO" id="GO:0004672">
    <property type="term" value="F:protein kinase activity"/>
    <property type="evidence" value="ECO:0007669"/>
    <property type="project" value="InterPro"/>
</dbReference>
<keyword evidence="2" id="KW-0472">Membrane</keyword>
<dbReference type="Proteomes" id="UP000007463">
    <property type="component" value="Chromosome"/>
</dbReference>
<feature type="domain" description="Protein kinase" evidence="3">
    <location>
        <begin position="121"/>
        <end position="450"/>
    </location>
</feature>
<dbReference type="SUPFAM" id="SSF56112">
    <property type="entry name" value="Protein kinase-like (PK-like)"/>
    <property type="match status" value="1"/>
</dbReference>
<dbReference type="InterPro" id="IPR000719">
    <property type="entry name" value="Prot_kinase_dom"/>
</dbReference>
<evidence type="ECO:0000256" key="2">
    <source>
        <dbReference type="SAM" id="Phobius"/>
    </source>
</evidence>
<feature type="transmembrane region" description="Helical" evidence="2">
    <location>
        <begin position="494"/>
        <end position="516"/>
    </location>
</feature>
<dbReference type="RefSeq" id="WP_013684991.1">
    <property type="nucleotide sequence ID" value="NC_015321.1"/>
</dbReference>
<dbReference type="KEGG" id="fte:Fluta_0208"/>
<feature type="transmembrane region" description="Helical" evidence="2">
    <location>
        <begin position="20"/>
        <end position="41"/>
    </location>
</feature>
<name>F2IBY9_FLUTR</name>
<proteinExistence type="inferred from homology"/>
<evidence type="ECO:0000259" key="3">
    <source>
        <dbReference type="PROSITE" id="PS50011"/>
    </source>
</evidence>
<dbReference type="PANTHER" id="PTHR10566:SF113">
    <property type="entry name" value="PROTEIN ACTIVITY OF BC1 COMPLEX KINASE 7, CHLOROPLASTIC"/>
    <property type="match status" value="1"/>
</dbReference>
<protein>
    <submittedName>
        <fullName evidence="4">ABC-1 domain-containing protein</fullName>
    </submittedName>
</protein>
<dbReference type="OrthoDB" id="9795390at2"/>
<gene>
    <name evidence="4" type="ordered locus">Fluta_0208</name>
</gene>
<dbReference type="GO" id="GO:0005524">
    <property type="term" value="F:ATP binding"/>
    <property type="evidence" value="ECO:0007669"/>
    <property type="project" value="InterPro"/>
</dbReference>
<evidence type="ECO:0000313" key="5">
    <source>
        <dbReference type="Proteomes" id="UP000007463"/>
    </source>
</evidence>
<evidence type="ECO:0000256" key="1">
    <source>
        <dbReference type="ARBA" id="ARBA00009670"/>
    </source>
</evidence>
<dbReference type="AlphaFoldDB" id="F2IBY9"/>
<dbReference type="CDD" id="cd05121">
    <property type="entry name" value="ABC1_ADCK3-like"/>
    <property type="match status" value="1"/>
</dbReference>
<dbReference type="InterPro" id="IPR004147">
    <property type="entry name" value="ABC1_dom"/>
</dbReference>
<accession>F2IBY9</accession>
<dbReference type="STRING" id="755732.Fluta_0208"/>
<evidence type="ECO:0000313" key="4">
    <source>
        <dbReference type="EMBL" id="AEA42217.1"/>
    </source>
</evidence>